<dbReference type="SUPFAM" id="SSF158639">
    <property type="entry name" value="ENT-like"/>
    <property type="match status" value="1"/>
</dbReference>
<dbReference type="InterPro" id="IPR036142">
    <property type="entry name" value="ENT_dom-like_sf"/>
</dbReference>
<name>A0A9J6G682_HAELO</name>
<proteinExistence type="predicted"/>
<dbReference type="AlphaFoldDB" id="A0A9J6G682"/>
<comment type="caution">
    <text evidence="2">The sequence shown here is derived from an EMBL/GenBank/DDBJ whole genome shotgun (WGS) entry which is preliminary data.</text>
</comment>
<protein>
    <submittedName>
        <fullName evidence="2">Uncharacterized protein</fullName>
    </submittedName>
</protein>
<accession>A0A9J6G682</accession>
<feature type="compositionally biased region" description="Polar residues" evidence="1">
    <location>
        <begin position="521"/>
        <end position="531"/>
    </location>
</feature>
<feature type="region of interest" description="Disordered" evidence="1">
    <location>
        <begin position="521"/>
        <end position="563"/>
    </location>
</feature>
<sequence>MGGGEHREESPLSSLYELPRQAAMWCQVKLHECAVGVIGVSGQQAKAHAVSVWCRSPVVVVCSIVGPNTSSDWAIEGRRLVPLMPRLVPQTAFSALANNIANNVAATAAAAQQQPPASKSNAASPTVHSAVTAVATAAAAVDRDPLHATGNGPCLTAPSCSGLNGPMAMPPRTLQQGAMLVAPTGMTRTPVAAGCLASKLPGGVVVKTEPPSTEVPEKKMEEDSTLRKRKRSLSLDSLSSPPPAAAGCAAMSRLVVPTSVPIATATGAPCVTTKVINLPVASASAPVRVSLASVQKTTVAACSQKVILVSTTTAAATTPSAVSSSLLQPPLAVPVVKTVAAPATIPIVHQGRAPTFIGPPGPSLAAAGHCSHSSPSPFGSSAAMTTVASMVTAPEFVATLAAGFCSSHIAAVPSVGVSVTSEPGVVRLRPRAVTVNPRLPLRIPTRGAPPRNAPPLAPLLPPPQHPCPLPSSASYGKATISVPKGAIMQYRQEGSNQPRVVNVITASSQPGGLVRTISRTVTPSVSSLSQRTEPHPGPAAHGGPAPGLQAQCDRGAQGPGVATGSAGRRHFLFPVHVNHCSPHQVDGASALVICS</sequence>
<reference evidence="2 3" key="1">
    <citation type="journal article" date="2020" name="Cell">
        <title>Large-Scale Comparative Analyses of Tick Genomes Elucidate Their Genetic Diversity and Vector Capacities.</title>
        <authorList>
            <consortium name="Tick Genome and Microbiome Consortium (TIGMIC)"/>
            <person name="Jia N."/>
            <person name="Wang J."/>
            <person name="Shi W."/>
            <person name="Du L."/>
            <person name="Sun Y."/>
            <person name="Zhan W."/>
            <person name="Jiang J.F."/>
            <person name="Wang Q."/>
            <person name="Zhang B."/>
            <person name="Ji P."/>
            <person name="Bell-Sakyi L."/>
            <person name="Cui X.M."/>
            <person name="Yuan T.T."/>
            <person name="Jiang B.G."/>
            <person name="Yang W.F."/>
            <person name="Lam T.T."/>
            <person name="Chang Q.C."/>
            <person name="Ding S.J."/>
            <person name="Wang X.J."/>
            <person name="Zhu J.G."/>
            <person name="Ruan X.D."/>
            <person name="Zhao L."/>
            <person name="Wei J.T."/>
            <person name="Ye R.Z."/>
            <person name="Que T.C."/>
            <person name="Du C.H."/>
            <person name="Zhou Y.H."/>
            <person name="Cheng J.X."/>
            <person name="Dai P.F."/>
            <person name="Guo W.B."/>
            <person name="Han X.H."/>
            <person name="Huang E.J."/>
            <person name="Li L.F."/>
            <person name="Wei W."/>
            <person name="Gao Y.C."/>
            <person name="Liu J.Z."/>
            <person name="Shao H.Z."/>
            <person name="Wang X."/>
            <person name="Wang C.C."/>
            <person name="Yang T.C."/>
            <person name="Huo Q.B."/>
            <person name="Li W."/>
            <person name="Chen H.Y."/>
            <person name="Chen S.E."/>
            <person name="Zhou L.G."/>
            <person name="Ni X.B."/>
            <person name="Tian J.H."/>
            <person name="Sheng Y."/>
            <person name="Liu T."/>
            <person name="Pan Y.S."/>
            <person name="Xia L.Y."/>
            <person name="Li J."/>
            <person name="Zhao F."/>
            <person name="Cao W.C."/>
        </authorList>
    </citation>
    <scope>NUCLEOTIDE SEQUENCE [LARGE SCALE GENOMIC DNA]</scope>
    <source>
        <strain evidence="2">HaeL-2018</strain>
    </source>
</reference>
<feature type="compositionally biased region" description="Low complexity" evidence="1">
    <location>
        <begin position="538"/>
        <end position="547"/>
    </location>
</feature>
<dbReference type="Gene3D" id="1.10.1240.40">
    <property type="entry name" value="ENT domain"/>
    <property type="match status" value="1"/>
</dbReference>
<dbReference type="EMBL" id="JABSTR010000005">
    <property type="protein sequence ID" value="KAH9370415.1"/>
    <property type="molecule type" value="Genomic_DNA"/>
</dbReference>
<organism evidence="2 3">
    <name type="scientific">Haemaphysalis longicornis</name>
    <name type="common">Bush tick</name>
    <dbReference type="NCBI Taxonomy" id="44386"/>
    <lineage>
        <taxon>Eukaryota</taxon>
        <taxon>Metazoa</taxon>
        <taxon>Ecdysozoa</taxon>
        <taxon>Arthropoda</taxon>
        <taxon>Chelicerata</taxon>
        <taxon>Arachnida</taxon>
        <taxon>Acari</taxon>
        <taxon>Parasitiformes</taxon>
        <taxon>Ixodida</taxon>
        <taxon>Ixodoidea</taxon>
        <taxon>Ixodidae</taxon>
        <taxon>Haemaphysalinae</taxon>
        <taxon>Haemaphysalis</taxon>
    </lineage>
</organism>
<evidence type="ECO:0000313" key="3">
    <source>
        <dbReference type="Proteomes" id="UP000821853"/>
    </source>
</evidence>
<evidence type="ECO:0000256" key="1">
    <source>
        <dbReference type="SAM" id="MobiDB-lite"/>
    </source>
</evidence>
<dbReference type="VEuPathDB" id="VectorBase:HLOH_039948"/>
<keyword evidence="3" id="KW-1185">Reference proteome</keyword>
<gene>
    <name evidence="2" type="ORF">HPB48_008697</name>
</gene>
<feature type="region of interest" description="Disordered" evidence="1">
    <location>
        <begin position="203"/>
        <end position="242"/>
    </location>
</feature>
<dbReference type="Proteomes" id="UP000821853">
    <property type="component" value="Chromosome 3"/>
</dbReference>
<feature type="compositionally biased region" description="Basic and acidic residues" evidence="1">
    <location>
        <begin position="215"/>
        <end position="226"/>
    </location>
</feature>
<evidence type="ECO:0000313" key="2">
    <source>
        <dbReference type="EMBL" id="KAH9370415.1"/>
    </source>
</evidence>
<dbReference type="OrthoDB" id="10035579at2759"/>